<sequence>MSRKTNPTAVGVFVIGAILLLIMGIMIFGSGKLLSRKVPWVLYFDESIKGLRVGAPVNFRGVKIGSVNDIKVTFDPKDNSIRTPVYIEIEPDRITPIGKEPVKEDLMAKVLDAIFEMELTTQADRSQAIELIQRGLRARLEMQSFVTGQLSIGLDFHPDTPITLHKYQDPYPEFPTIPTSFEELTAKLEDIPLEDLVNGILRAVTGIERLVNAPELLDAIRSLQGTMDHVQGLSKTLDTRVVTLADSIEATLVTARNALQQAETTLAMKEGASGELAANLHETLEATRAAMDQAQVTFTLQEGPAAQLIKDLRATAKTMDKTFIQAKDTLSTAKGIVDENSGLRYELGNTLEELSAAARSIRNMAEYLERHPEALIHGKGESREN</sequence>
<dbReference type="Proteomes" id="UP001250932">
    <property type="component" value="Unassembled WGS sequence"/>
</dbReference>
<keyword evidence="1" id="KW-0472">Membrane</keyword>
<comment type="caution">
    <text evidence="3">The sequence shown here is derived from an EMBL/GenBank/DDBJ whole genome shotgun (WGS) entry which is preliminary data.</text>
</comment>
<feature type="domain" description="Mce/MlaD" evidence="2">
    <location>
        <begin position="39"/>
        <end position="155"/>
    </location>
</feature>
<evidence type="ECO:0000256" key="1">
    <source>
        <dbReference type="SAM" id="Phobius"/>
    </source>
</evidence>
<dbReference type="PANTHER" id="PTHR33371">
    <property type="entry name" value="INTERMEMBRANE PHOSPHOLIPID TRANSPORT SYSTEM BINDING PROTEIN MLAD-RELATED"/>
    <property type="match status" value="1"/>
</dbReference>
<dbReference type="InterPro" id="IPR003399">
    <property type="entry name" value="Mce/MlaD"/>
</dbReference>
<evidence type="ECO:0000313" key="3">
    <source>
        <dbReference type="EMBL" id="MDT7043115.1"/>
    </source>
</evidence>
<dbReference type="EMBL" id="JAQOUE010000001">
    <property type="protein sequence ID" value="MDT7043115.1"/>
    <property type="molecule type" value="Genomic_DNA"/>
</dbReference>
<protein>
    <submittedName>
        <fullName evidence="3">MlaD family protein</fullName>
    </submittedName>
</protein>
<proteinExistence type="predicted"/>
<keyword evidence="1" id="KW-0812">Transmembrane</keyword>
<reference evidence="3 4" key="1">
    <citation type="journal article" date="2023" name="ISME J.">
        <title>Cultivation and genomic characterization of novel and ubiquitous marine nitrite-oxidizing bacteria from the Nitrospirales.</title>
        <authorList>
            <person name="Mueller A.J."/>
            <person name="Daebeler A."/>
            <person name="Herbold C.W."/>
            <person name="Kirkegaard R.H."/>
            <person name="Daims H."/>
        </authorList>
    </citation>
    <scope>NUCLEOTIDE SEQUENCE [LARGE SCALE GENOMIC DNA]</scope>
    <source>
        <strain evidence="3 4">EB</strain>
    </source>
</reference>
<dbReference type="PANTHER" id="PTHR33371:SF4">
    <property type="entry name" value="INTERMEMBRANE PHOSPHOLIPID TRANSPORT SYSTEM BINDING PROTEIN MLAD"/>
    <property type="match status" value="1"/>
</dbReference>
<dbReference type="RefSeq" id="WP_313833607.1">
    <property type="nucleotide sequence ID" value="NZ_JAQOUE010000001.1"/>
</dbReference>
<keyword evidence="1" id="KW-1133">Transmembrane helix</keyword>
<organism evidence="3 4">
    <name type="scientific">Candidatus Nitronereus thalassa</name>
    <dbReference type="NCBI Taxonomy" id="3020898"/>
    <lineage>
        <taxon>Bacteria</taxon>
        <taxon>Pseudomonadati</taxon>
        <taxon>Nitrospirota</taxon>
        <taxon>Nitrospiria</taxon>
        <taxon>Nitrospirales</taxon>
        <taxon>Nitrospiraceae</taxon>
        <taxon>Candidatus Nitronereus</taxon>
    </lineage>
</organism>
<evidence type="ECO:0000259" key="2">
    <source>
        <dbReference type="Pfam" id="PF02470"/>
    </source>
</evidence>
<gene>
    <name evidence="3" type="ORF">PPG34_12210</name>
</gene>
<keyword evidence="4" id="KW-1185">Reference proteome</keyword>
<feature type="transmembrane region" description="Helical" evidence="1">
    <location>
        <begin position="6"/>
        <end position="28"/>
    </location>
</feature>
<evidence type="ECO:0000313" key="4">
    <source>
        <dbReference type="Proteomes" id="UP001250932"/>
    </source>
</evidence>
<accession>A0ABU3K9M2</accession>
<name>A0ABU3K9M2_9BACT</name>
<dbReference type="InterPro" id="IPR052336">
    <property type="entry name" value="MlaD_Phospholipid_Transporter"/>
</dbReference>
<dbReference type="Pfam" id="PF02470">
    <property type="entry name" value="MlaD"/>
    <property type="match status" value="1"/>
</dbReference>